<dbReference type="EMBL" id="CAVLEF010000279">
    <property type="protein sequence ID" value="CAK1555033.1"/>
    <property type="molecule type" value="Genomic_DNA"/>
</dbReference>
<dbReference type="AlphaFoldDB" id="A0AAV1K383"/>
<name>A0AAV1K383_9NEOP</name>
<gene>
    <name evidence="5" type="ORF">LNINA_LOCUS13873</name>
</gene>
<dbReference type="SUPFAM" id="SSF50156">
    <property type="entry name" value="PDZ domain-like"/>
    <property type="match status" value="1"/>
</dbReference>
<dbReference type="Pfam" id="PF00595">
    <property type="entry name" value="PDZ"/>
    <property type="match status" value="1"/>
</dbReference>
<dbReference type="InterPro" id="IPR052122">
    <property type="entry name" value="Intracell_Traff_Signaling_Reg"/>
</dbReference>
<evidence type="ECO:0000259" key="4">
    <source>
        <dbReference type="PROSITE" id="PS50106"/>
    </source>
</evidence>
<dbReference type="SMART" id="SM00228">
    <property type="entry name" value="PDZ"/>
    <property type="match status" value="1"/>
</dbReference>
<keyword evidence="2" id="KW-0963">Cytoplasm</keyword>
<accession>A0AAV1K383</accession>
<feature type="domain" description="PDZ" evidence="4">
    <location>
        <begin position="53"/>
        <end position="141"/>
    </location>
</feature>
<dbReference type="PROSITE" id="PS50106">
    <property type="entry name" value="PDZ"/>
    <property type="match status" value="1"/>
</dbReference>
<evidence type="ECO:0000256" key="2">
    <source>
        <dbReference type="ARBA" id="ARBA00022490"/>
    </source>
</evidence>
<evidence type="ECO:0000313" key="5">
    <source>
        <dbReference type="EMBL" id="CAK1555033.1"/>
    </source>
</evidence>
<feature type="compositionally biased region" description="Basic residues" evidence="3">
    <location>
        <begin position="485"/>
        <end position="497"/>
    </location>
</feature>
<comment type="subcellular location">
    <subcellularLocation>
        <location evidence="1">Cytoplasm</location>
    </subcellularLocation>
</comment>
<dbReference type="Gene3D" id="2.30.42.10">
    <property type="match status" value="1"/>
</dbReference>
<comment type="caution">
    <text evidence="5">The sequence shown here is derived from an EMBL/GenBank/DDBJ whole genome shotgun (WGS) entry which is preliminary data.</text>
</comment>
<evidence type="ECO:0000256" key="3">
    <source>
        <dbReference type="SAM" id="MobiDB-lite"/>
    </source>
</evidence>
<dbReference type="PANTHER" id="PTHR15963">
    <property type="entry name" value="GENERAL RECEPTOR FOR PHOSPHOINOSITIDES 1-ASSOCIATED SCAFFOLD PROTEIN-RELATED"/>
    <property type="match status" value="1"/>
</dbReference>
<dbReference type="PANTHER" id="PTHR15963:SF5">
    <property type="entry name" value="SHORT SPINDLE 6, ISOFORM A"/>
    <property type="match status" value="1"/>
</dbReference>
<organism evidence="5 6">
    <name type="scientific">Leptosia nina</name>
    <dbReference type="NCBI Taxonomy" id="320188"/>
    <lineage>
        <taxon>Eukaryota</taxon>
        <taxon>Metazoa</taxon>
        <taxon>Ecdysozoa</taxon>
        <taxon>Arthropoda</taxon>
        <taxon>Hexapoda</taxon>
        <taxon>Insecta</taxon>
        <taxon>Pterygota</taxon>
        <taxon>Neoptera</taxon>
        <taxon>Endopterygota</taxon>
        <taxon>Lepidoptera</taxon>
        <taxon>Glossata</taxon>
        <taxon>Ditrysia</taxon>
        <taxon>Papilionoidea</taxon>
        <taxon>Pieridae</taxon>
        <taxon>Pierinae</taxon>
        <taxon>Leptosia</taxon>
    </lineage>
</organism>
<proteinExistence type="predicted"/>
<feature type="compositionally biased region" description="Basic and acidic residues" evidence="3">
    <location>
        <begin position="503"/>
        <end position="513"/>
    </location>
</feature>
<keyword evidence="6" id="KW-1185">Reference proteome</keyword>
<evidence type="ECO:0000256" key="1">
    <source>
        <dbReference type="ARBA" id="ARBA00004496"/>
    </source>
</evidence>
<sequence>MSSPKLNERCPSAISISRKHLSAESKEDSLDNSIRESIKSERAGKEEDCRRRTIIVEKKNGSYGFTLQSYGIHYKKEQEIEVITYVDHVEPEGPAALAGMREGDVILSINGNDVERADHTSIVAAINACDSRMRIVVIFEDCVRKVELHLKYINIQRALQVKMRELDQLSIRERQVFDSNWKTHSLPSQKKKSSPSEIISDSEEAVPDSIGNSYCRPTLSSENVTTAKPPQPSVFMYQYLDPRYGTCIIQPNMHTGSFVITVGSPRNRRDCHHYVVKASGECHRASEAYKIPNGKHSKPHRSHNHSCSPCMPAHNNQDANSLEAYDLASPCCDPHCVPNARKKIRRKKECSKEHKRKEKYQQIDKSTQKTECNHSHSKKVCSSGHCSNRYRYLATESTQTSQCSLQSFATSNATVPCDNSVSSYSTSLSSDTLFWENDRSEAKSSPKIQYQSAHQHVKPKSWDNLATKAIGGYGFGYGYLETTKHPNRSKSHGRTHSGRSTQSHHEYHHSQEKHAHRQSGTPHHYQTYIRHNHNCPPTKSTESLIVVPKYQIDSGGSGCECGDNVDYYRRAAAKSPAETHSAYYSQRFVYPSHSYKKKDSNVSSEITRL</sequence>
<feature type="region of interest" description="Disordered" evidence="3">
    <location>
        <begin position="484"/>
        <end position="520"/>
    </location>
</feature>
<feature type="region of interest" description="Disordered" evidence="3">
    <location>
        <begin position="1"/>
        <end position="43"/>
    </location>
</feature>
<dbReference type="InterPro" id="IPR001478">
    <property type="entry name" value="PDZ"/>
</dbReference>
<protein>
    <recommendedName>
        <fullName evidence="4">PDZ domain-containing protein</fullName>
    </recommendedName>
</protein>
<feature type="compositionally biased region" description="Basic and acidic residues" evidence="3">
    <location>
        <begin position="21"/>
        <end position="43"/>
    </location>
</feature>
<reference evidence="5 6" key="1">
    <citation type="submission" date="2023-11" db="EMBL/GenBank/DDBJ databases">
        <authorList>
            <person name="Okamura Y."/>
        </authorList>
    </citation>
    <scope>NUCLEOTIDE SEQUENCE [LARGE SCALE GENOMIC DNA]</scope>
</reference>
<feature type="region of interest" description="Disordered" evidence="3">
    <location>
        <begin position="182"/>
        <end position="209"/>
    </location>
</feature>
<dbReference type="CDD" id="cd06713">
    <property type="entry name" value="PDZ_tamalin_CYTIP-like"/>
    <property type="match status" value="1"/>
</dbReference>
<dbReference type="GO" id="GO:0005737">
    <property type="term" value="C:cytoplasm"/>
    <property type="evidence" value="ECO:0007669"/>
    <property type="project" value="UniProtKB-SubCell"/>
</dbReference>
<evidence type="ECO:0000313" key="6">
    <source>
        <dbReference type="Proteomes" id="UP001497472"/>
    </source>
</evidence>
<dbReference type="Proteomes" id="UP001497472">
    <property type="component" value="Unassembled WGS sequence"/>
</dbReference>
<dbReference type="InterPro" id="IPR036034">
    <property type="entry name" value="PDZ_sf"/>
</dbReference>